<evidence type="ECO:0000313" key="4">
    <source>
        <dbReference type="EMBL" id="KOO22079.1"/>
    </source>
</evidence>
<feature type="region of interest" description="Disordered" evidence="3">
    <location>
        <begin position="365"/>
        <end position="417"/>
    </location>
</feature>
<feature type="region of interest" description="Disordered" evidence="3">
    <location>
        <begin position="1051"/>
        <end position="1143"/>
    </location>
</feature>
<feature type="region of interest" description="Disordered" evidence="3">
    <location>
        <begin position="608"/>
        <end position="631"/>
    </location>
</feature>
<feature type="compositionally biased region" description="Low complexity" evidence="3">
    <location>
        <begin position="382"/>
        <end position="396"/>
    </location>
</feature>
<dbReference type="PANTHER" id="PTHR38537:SF8">
    <property type="entry name" value="FILAMIN-A"/>
    <property type="match status" value="1"/>
</dbReference>
<evidence type="ECO:0000256" key="3">
    <source>
        <dbReference type="SAM" id="MobiDB-lite"/>
    </source>
</evidence>
<feature type="compositionally biased region" description="Polar residues" evidence="3">
    <location>
        <begin position="1069"/>
        <end position="1093"/>
    </location>
</feature>
<protein>
    <submittedName>
        <fullName evidence="4">Filamin repeat domain containing protein</fullName>
    </submittedName>
</protein>
<comment type="caution">
    <text evidence="4">The sequence shown here is derived from an EMBL/GenBank/DDBJ whole genome shotgun (WGS) entry which is preliminary data.</text>
</comment>
<dbReference type="InterPro" id="IPR013783">
    <property type="entry name" value="Ig-like_fold"/>
</dbReference>
<proteinExistence type="predicted"/>
<gene>
    <name evidence="4" type="ORF">Ctob_002690</name>
</gene>
<dbReference type="GO" id="GO:0030036">
    <property type="term" value="P:actin cytoskeleton organization"/>
    <property type="evidence" value="ECO:0007669"/>
    <property type="project" value="InterPro"/>
</dbReference>
<dbReference type="PROSITE" id="PS50194">
    <property type="entry name" value="FILAMIN_REPEAT"/>
    <property type="match status" value="3"/>
</dbReference>
<dbReference type="InterPro" id="IPR044801">
    <property type="entry name" value="Filamin"/>
</dbReference>
<feature type="region of interest" description="Disordered" evidence="3">
    <location>
        <begin position="69"/>
        <end position="187"/>
    </location>
</feature>
<dbReference type="InterPro" id="IPR017868">
    <property type="entry name" value="Filamin/ABP280_repeat-like"/>
</dbReference>
<feature type="repeat" description="Filamin" evidence="2">
    <location>
        <begin position="622"/>
        <end position="682"/>
    </location>
</feature>
<sequence length="1204" mass="128481">MKTVVRGEHLHHAVSRQQHNFDVLFKDKLGKVAHAVDLDVFVEPLPPNSPRFRLHETLVAAKEAAAAAVVATPAPKAKKTKATGATKGKDAQLKAQQEREKEEAEQAEKELEEKLVRERNANKRNKRPSKEFPPMPALLNLEKLSSGGGGTPRREYSAQREADRQGSSRTGTARSARPDRRPEKQVTVRHRMMRVKVGDKPLLVRAEAHKGSEEVGRLLPGQVVTIIEEQIDEDGEVRACISLDSIGDAVDDAAASYRSEVPDAHYDAALGTLTTTPNPSHRGVGTVRPLAPRIGMGMLSSAAASLGLGGKLLGAVDPALGAKDPALTAPTVAIRSSDGANAAPESAVVSAGVPTAAVFVDASDTARSREAASEEGADFRRGSSSNRSRPSNQNASFVPVSGAKARAPSAAQPSAARTTGWVTLVKNGQKLVSSRVQLGPGSRRQYMQQWARRKANDRAMSAPVGADGRPTEAPAVFKNMPTRNEIEADPSGIAFAFGGVEPGTLHARGQLLEVHKAAYSVGRAGQYLLHVRMRQAACSLPGSPFVLTVVPAGAYAKSSKLPSHPLSGMVGTAEKDGCECELKTSDKMGNPCILGGAKVEILIVEKAGDPNGRTKPSKPAKGGSDLAVGSTEAREKAINTVVVDRGDGTYTLRWTSKFSGTFRTRVVIDGEDVVGSPTIFKLISSTPDLTKTVLTSEGLKSAMAGRPSTVQIAFVDQFLNTASPNSKFQFGIALVPRHGGERDKVAKVPEHKFQGSWTGGATGIFELQYVPTQAGQADLHVWCIPEGKGERLALPGSPFHLHIAEGPASAVASVVEGWTKVMKDDKNEKFAKDKNADLSVLYTSDTISIRPLIYDEFGNGAALPEDALVIVHDLPSGVKHPLGFTQTTKGGLTTYDIRHDLTNAGEHAVHILLHGKPIRGSPVTFSVQPSKPDPGFCKILSPDDTTFWTNRSYCFTLKTYDRFGNECKLGGLAISNRLALVKQNARDQTSLVPSNHKLSWDDNQDGTYEILVILNIPCTVRLIVNVDKNMQAGMGELPAVSLAFLDSNTATEENNPEKKLTPAAKKASLTRSNTKTLSTSAVTGESATGSIGSEVTDENEERPSPQQGSPTGSPSAQRRTIASSNGTSEKRQGEAALAEDVPSFNNWLAGLVDGSETIADRPPSPPPFTSSTGSTRKLVQEANITPRNTAELEQWRRKQALQAK</sequence>
<feature type="compositionally biased region" description="Basic and acidic residues" evidence="3">
    <location>
        <begin position="152"/>
        <end position="166"/>
    </location>
</feature>
<feature type="compositionally biased region" description="Basic and acidic residues" evidence="3">
    <location>
        <begin position="365"/>
        <end position="381"/>
    </location>
</feature>
<evidence type="ECO:0000256" key="1">
    <source>
        <dbReference type="ARBA" id="ARBA00022737"/>
    </source>
</evidence>
<reference evidence="5" key="1">
    <citation type="journal article" date="2015" name="PLoS Genet.">
        <title>Genome Sequence and Transcriptome Analyses of Chrysochromulina tobin: Metabolic Tools for Enhanced Algal Fitness in the Prominent Order Prymnesiales (Haptophyceae).</title>
        <authorList>
            <person name="Hovde B.T."/>
            <person name="Deodato C.R."/>
            <person name="Hunsperger H.M."/>
            <person name="Ryken S.A."/>
            <person name="Yost W."/>
            <person name="Jha R.K."/>
            <person name="Patterson J."/>
            <person name="Monnat R.J. Jr."/>
            <person name="Barlow S.B."/>
            <person name="Starkenburg S.R."/>
            <person name="Cattolico R.A."/>
        </authorList>
    </citation>
    <scope>NUCLEOTIDE SEQUENCE</scope>
    <source>
        <strain evidence="5">CCMP291</strain>
    </source>
</reference>
<feature type="repeat" description="Filamin" evidence="2">
    <location>
        <begin position="684"/>
        <end position="803"/>
    </location>
</feature>
<name>A0A0M0J646_9EUKA</name>
<feature type="compositionally biased region" description="Low complexity" evidence="3">
    <location>
        <begin position="403"/>
        <end position="417"/>
    </location>
</feature>
<evidence type="ECO:0000256" key="2">
    <source>
        <dbReference type="PROSITE-ProRule" id="PRU00087"/>
    </source>
</evidence>
<feature type="repeat" description="Filamin" evidence="2">
    <location>
        <begin position="875"/>
        <end position="927"/>
    </location>
</feature>
<keyword evidence="1" id="KW-0677">Repeat</keyword>
<keyword evidence="5" id="KW-1185">Reference proteome</keyword>
<evidence type="ECO:0000313" key="5">
    <source>
        <dbReference type="Proteomes" id="UP000037460"/>
    </source>
</evidence>
<organism evidence="4 5">
    <name type="scientific">Chrysochromulina tobinii</name>
    <dbReference type="NCBI Taxonomy" id="1460289"/>
    <lineage>
        <taxon>Eukaryota</taxon>
        <taxon>Haptista</taxon>
        <taxon>Haptophyta</taxon>
        <taxon>Prymnesiophyceae</taxon>
        <taxon>Prymnesiales</taxon>
        <taxon>Chrysochromulinaceae</taxon>
        <taxon>Chrysochromulina</taxon>
    </lineage>
</organism>
<dbReference type="Gene3D" id="2.60.40.10">
    <property type="entry name" value="Immunoglobulins"/>
    <property type="match status" value="3"/>
</dbReference>
<feature type="compositionally biased region" description="Basic and acidic residues" evidence="3">
    <location>
        <begin position="176"/>
        <end position="186"/>
    </location>
</feature>
<dbReference type="Proteomes" id="UP000037460">
    <property type="component" value="Unassembled WGS sequence"/>
</dbReference>
<accession>A0A0M0J646</accession>
<dbReference type="PANTHER" id="PTHR38537">
    <property type="entry name" value="JITTERBUG, ISOFORM N"/>
    <property type="match status" value="1"/>
</dbReference>
<dbReference type="SUPFAM" id="SSF81296">
    <property type="entry name" value="E set domains"/>
    <property type="match status" value="2"/>
</dbReference>
<feature type="compositionally biased region" description="Low complexity" evidence="3">
    <location>
        <begin position="1104"/>
        <end position="1115"/>
    </location>
</feature>
<feature type="compositionally biased region" description="Polar residues" evidence="3">
    <location>
        <begin position="1116"/>
        <end position="1127"/>
    </location>
</feature>
<feature type="region of interest" description="Disordered" evidence="3">
    <location>
        <begin position="1155"/>
        <end position="1204"/>
    </location>
</feature>
<feature type="compositionally biased region" description="Basic and acidic residues" evidence="3">
    <location>
        <begin position="87"/>
        <end position="121"/>
    </location>
</feature>
<dbReference type="AlphaFoldDB" id="A0A0M0J646"/>
<dbReference type="EMBL" id="JWZX01003312">
    <property type="protein sequence ID" value="KOO22079.1"/>
    <property type="molecule type" value="Genomic_DNA"/>
</dbReference>
<dbReference type="InterPro" id="IPR014756">
    <property type="entry name" value="Ig_E-set"/>
</dbReference>
<dbReference type="GO" id="GO:0051015">
    <property type="term" value="F:actin filament binding"/>
    <property type="evidence" value="ECO:0007669"/>
    <property type="project" value="InterPro"/>
</dbReference>
<feature type="region of interest" description="Disordered" evidence="3">
    <location>
        <begin position="456"/>
        <end position="475"/>
    </location>
</feature>